<evidence type="ECO:0000313" key="1">
    <source>
        <dbReference type="EMBL" id="MFC4012979.1"/>
    </source>
</evidence>
<dbReference type="RefSeq" id="WP_379532864.1">
    <property type="nucleotide sequence ID" value="NZ_JBHSBI010000024.1"/>
</dbReference>
<dbReference type="Proteomes" id="UP001595851">
    <property type="component" value="Unassembled WGS sequence"/>
</dbReference>
<name>A0ABV8GJA7_9ACTN</name>
<proteinExistence type="predicted"/>
<gene>
    <name evidence="1" type="ORF">ACFOY2_37525</name>
</gene>
<sequence>MPKFPEYAAAIAPIIDAAHINLHAAARRATIELADTSGITPGPLIDLRYTLPQRPLTRHDLATIYRYGAPSGIQDHLDEGTLTENDGELRLTRKGLEFVDALYTLHATAAARIWTNDVPWLAETIGKLLATADRVPGGALELMAPPYEPEWATPGLLLFNRLAALRYHRADAHAAAWQAQGLSAAEIVVLRDGPLHARIEADTNRRAATPYRILSEHERQTLHDGLLKLV</sequence>
<protein>
    <recommendedName>
        <fullName evidence="3">Transcriptional regulator</fullName>
    </recommendedName>
</protein>
<reference evidence="2" key="1">
    <citation type="journal article" date="2019" name="Int. J. Syst. Evol. Microbiol.">
        <title>The Global Catalogue of Microorganisms (GCM) 10K type strain sequencing project: providing services to taxonomists for standard genome sequencing and annotation.</title>
        <authorList>
            <consortium name="The Broad Institute Genomics Platform"/>
            <consortium name="The Broad Institute Genome Sequencing Center for Infectious Disease"/>
            <person name="Wu L."/>
            <person name="Ma J."/>
        </authorList>
    </citation>
    <scope>NUCLEOTIDE SEQUENCE [LARGE SCALE GENOMIC DNA]</scope>
    <source>
        <strain evidence="2">TBRC 1276</strain>
    </source>
</reference>
<accession>A0ABV8GJA7</accession>
<evidence type="ECO:0008006" key="3">
    <source>
        <dbReference type="Google" id="ProtNLM"/>
    </source>
</evidence>
<organism evidence="1 2">
    <name type="scientific">Nonomuraea purpurea</name>
    <dbReference type="NCBI Taxonomy" id="1849276"/>
    <lineage>
        <taxon>Bacteria</taxon>
        <taxon>Bacillati</taxon>
        <taxon>Actinomycetota</taxon>
        <taxon>Actinomycetes</taxon>
        <taxon>Streptosporangiales</taxon>
        <taxon>Streptosporangiaceae</taxon>
        <taxon>Nonomuraea</taxon>
    </lineage>
</organism>
<evidence type="ECO:0000313" key="2">
    <source>
        <dbReference type="Proteomes" id="UP001595851"/>
    </source>
</evidence>
<keyword evidence="2" id="KW-1185">Reference proteome</keyword>
<dbReference type="EMBL" id="JBHSBI010000024">
    <property type="protein sequence ID" value="MFC4012979.1"/>
    <property type="molecule type" value="Genomic_DNA"/>
</dbReference>
<comment type="caution">
    <text evidence="1">The sequence shown here is derived from an EMBL/GenBank/DDBJ whole genome shotgun (WGS) entry which is preliminary data.</text>
</comment>